<dbReference type="Proteomes" id="UP001152320">
    <property type="component" value="Chromosome 10"/>
</dbReference>
<evidence type="ECO:0000313" key="2">
    <source>
        <dbReference type="EMBL" id="KAJ8034553.1"/>
    </source>
</evidence>
<name>A0A9Q1BXN8_HOLLE</name>
<comment type="caution">
    <text evidence="2">The sequence shown here is derived from an EMBL/GenBank/DDBJ whole genome shotgun (WGS) entry which is preliminary data.</text>
</comment>
<keyword evidence="1" id="KW-1133">Transmembrane helix</keyword>
<keyword evidence="1" id="KW-0812">Transmembrane</keyword>
<dbReference type="AlphaFoldDB" id="A0A9Q1BXN8"/>
<feature type="transmembrane region" description="Helical" evidence="1">
    <location>
        <begin position="15"/>
        <end position="32"/>
    </location>
</feature>
<dbReference type="EMBL" id="JAIZAY010000010">
    <property type="protein sequence ID" value="KAJ8034553.1"/>
    <property type="molecule type" value="Genomic_DNA"/>
</dbReference>
<reference evidence="2" key="1">
    <citation type="submission" date="2021-10" db="EMBL/GenBank/DDBJ databases">
        <title>Tropical sea cucumber genome reveals ecological adaptation and Cuvierian tubules defense mechanism.</title>
        <authorList>
            <person name="Chen T."/>
        </authorList>
    </citation>
    <scope>NUCLEOTIDE SEQUENCE</scope>
    <source>
        <strain evidence="2">Nanhai2018</strain>
        <tissue evidence="2">Muscle</tissue>
    </source>
</reference>
<accession>A0A9Q1BXN8</accession>
<evidence type="ECO:0000256" key="1">
    <source>
        <dbReference type="SAM" id="Phobius"/>
    </source>
</evidence>
<keyword evidence="3" id="KW-1185">Reference proteome</keyword>
<proteinExistence type="predicted"/>
<keyword evidence="1" id="KW-0472">Membrane</keyword>
<evidence type="ECO:0000313" key="3">
    <source>
        <dbReference type="Proteomes" id="UP001152320"/>
    </source>
</evidence>
<protein>
    <submittedName>
        <fullName evidence="2">Uncharacterized protein</fullName>
    </submittedName>
</protein>
<sequence>MRLSEDYSFFEKAHIFPFQSVLSVIFCLTILMKTHSTFCMLQRFYFWLCL</sequence>
<gene>
    <name evidence="2" type="ORF">HOLleu_21439</name>
</gene>
<organism evidence="2 3">
    <name type="scientific">Holothuria leucospilota</name>
    <name type="common">Black long sea cucumber</name>
    <name type="synonym">Mertensiothuria leucospilota</name>
    <dbReference type="NCBI Taxonomy" id="206669"/>
    <lineage>
        <taxon>Eukaryota</taxon>
        <taxon>Metazoa</taxon>
        <taxon>Echinodermata</taxon>
        <taxon>Eleutherozoa</taxon>
        <taxon>Echinozoa</taxon>
        <taxon>Holothuroidea</taxon>
        <taxon>Aspidochirotacea</taxon>
        <taxon>Aspidochirotida</taxon>
        <taxon>Holothuriidae</taxon>
        <taxon>Holothuria</taxon>
    </lineage>
</organism>